<dbReference type="FunFam" id="3.20.20.70:FF:000138">
    <property type="entry name" value="NADPH dehydrogenase 1"/>
    <property type="match status" value="1"/>
</dbReference>
<feature type="domain" description="NADH:flavin oxidoreductase/NADH oxidase N-terminal" evidence="4">
    <location>
        <begin position="15"/>
        <end position="363"/>
    </location>
</feature>
<evidence type="ECO:0000256" key="2">
    <source>
        <dbReference type="ARBA" id="ARBA00005979"/>
    </source>
</evidence>
<dbReference type="eggNOG" id="KOG0134">
    <property type="taxonomic scope" value="Eukaryota"/>
</dbReference>
<dbReference type="PANTHER" id="PTHR22893">
    <property type="entry name" value="NADH OXIDOREDUCTASE-RELATED"/>
    <property type="match status" value="1"/>
</dbReference>
<keyword evidence="6" id="KW-1185">Reference proteome</keyword>
<dbReference type="Proteomes" id="UP000009328">
    <property type="component" value="Unassembled WGS sequence"/>
</dbReference>
<evidence type="ECO:0000256" key="3">
    <source>
        <dbReference type="ARBA" id="ARBA00022643"/>
    </source>
</evidence>
<dbReference type="FunCoup" id="K0KPW6">
    <property type="interactions" value="891"/>
</dbReference>
<accession>K0KPW6</accession>
<evidence type="ECO:0000313" key="6">
    <source>
        <dbReference type="Proteomes" id="UP000009328"/>
    </source>
</evidence>
<proteinExistence type="inferred from homology"/>
<dbReference type="GO" id="GO:0006915">
    <property type="term" value="P:apoptotic process"/>
    <property type="evidence" value="ECO:0007669"/>
    <property type="project" value="UniProtKB-ARBA"/>
</dbReference>
<dbReference type="InterPro" id="IPR013785">
    <property type="entry name" value="Aldolase_TIM"/>
</dbReference>
<dbReference type="PANTHER" id="PTHR22893:SF91">
    <property type="entry name" value="NADPH DEHYDROGENASE 2-RELATED"/>
    <property type="match status" value="1"/>
</dbReference>
<keyword evidence="3" id="KW-0288">FMN</keyword>
<evidence type="ECO:0000256" key="1">
    <source>
        <dbReference type="ARBA" id="ARBA00001917"/>
    </source>
</evidence>
<dbReference type="InterPro" id="IPR001155">
    <property type="entry name" value="OxRdtase_FMN_N"/>
</dbReference>
<dbReference type="GO" id="GO:0003959">
    <property type="term" value="F:NADPH dehydrogenase activity"/>
    <property type="evidence" value="ECO:0007669"/>
    <property type="project" value="UniProtKB-EC"/>
</dbReference>
<evidence type="ECO:0000259" key="4">
    <source>
        <dbReference type="Pfam" id="PF00724"/>
    </source>
</evidence>
<keyword evidence="5" id="KW-0560">Oxidoreductase</keyword>
<sequence length="397" mass="45028">MQFRTDNPIQFKDTNLFKPIQLGSIELKHRVVLAPLTRGRSDNYTPTAQMIEYYNQRSQKPGTLIITEGTFISPESGGIKVAPGIFTQEQIEAWKPIHKKIHDNGSFSFQQLWNLGWQSWPGVLANDGLKFVGASDDNYMDETSKQAALEVGNPIHGLTIPEIKEHVGNYVKAAENSLEAGADGVEIHSCNGYLLNQFLDTNSNKRTDEYGGSIENRSRFILEIIDSVIDAIGAFKIGVRFSPFGVYGNMNGDKNPMMIELYSYIFDQLEKRAQDGKRITYIHIVEPRVTSFVDDEGVNESQGSNEFIYKFWKGLVIRAGNYALNPEIALNDITNHPNTLLAYGRTFISNPDLPERLEKGLPLTKYNRETFYTPGEEGYIDYPRYSDMEQHEKWCII</sequence>
<dbReference type="GO" id="GO:0010181">
    <property type="term" value="F:FMN binding"/>
    <property type="evidence" value="ECO:0007669"/>
    <property type="project" value="InterPro"/>
</dbReference>
<keyword evidence="3" id="KW-0285">Flavoprotein</keyword>
<comment type="caution">
    <text evidence="5">The sequence shown here is derived from an EMBL/GenBank/DDBJ whole genome shotgun (WGS) entry which is preliminary data.</text>
</comment>
<dbReference type="Pfam" id="PF00724">
    <property type="entry name" value="Oxidored_FMN"/>
    <property type="match status" value="1"/>
</dbReference>
<comment type="similarity">
    <text evidence="2">Belongs to the NADH:flavin oxidoreductase/NADH oxidase family.</text>
</comment>
<evidence type="ECO:0000313" key="5">
    <source>
        <dbReference type="EMBL" id="CCH43469.1"/>
    </source>
</evidence>
<dbReference type="CDD" id="cd02933">
    <property type="entry name" value="OYE_like_FMN"/>
    <property type="match status" value="1"/>
</dbReference>
<organism evidence="5 6">
    <name type="scientific">Wickerhamomyces ciferrii (strain ATCC 14091 / BCRC 22168 / CBS 111 / JCM 3599 / NBRC 0793 / NRRL Y-1031 F-60-10)</name>
    <name type="common">Yeast</name>
    <name type="synonym">Pichia ciferrii</name>
    <dbReference type="NCBI Taxonomy" id="1206466"/>
    <lineage>
        <taxon>Eukaryota</taxon>
        <taxon>Fungi</taxon>
        <taxon>Dikarya</taxon>
        <taxon>Ascomycota</taxon>
        <taxon>Saccharomycotina</taxon>
        <taxon>Saccharomycetes</taxon>
        <taxon>Phaffomycetales</taxon>
        <taxon>Wickerhamomycetaceae</taxon>
        <taxon>Wickerhamomyces</taxon>
    </lineage>
</organism>
<reference evidence="5 6" key="1">
    <citation type="journal article" date="2012" name="Eukaryot. Cell">
        <title>Draft genome sequence of Wickerhamomyces ciferrii NRRL Y-1031 F-60-10.</title>
        <authorList>
            <person name="Schneider J."/>
            <person name="Andrea H."/>
            <person name="Blom J."/>
            <person name="Jaenicke S."/>
            <person name="Ruckert C."/>
            <person name="Schorsch C."/>
            <person name="Szczepanowski R."/>
            <person name="Farwick M."/>
            <person name="Goesmann A."/>
            <person name="Puhler A."/>
            <person name="Schaffer S."/>
            <person name="Tauch A."/>
            <person name="Kohler T."/>
            <person name="Brinkrolf K."/>
        </authorList>
    </citation>
    <scope>NUCLEOTIDE SEQUENCE [LARGE SCALE GENOMIC DNA]</scope>
    <source>
        <strain evidence="6">ATCC 14091 / BCRC 22168 / CBS 111 / JCM 3599 / NBRC 0793 / NRRL Y-1031 F-60-10</strain>
    </source>
</reference>
<gene>
    <name evidence="5" type="ORF">BN7_3019</name>
</gene>
<dbReference type="EC" id="1.6.99.1" evidence="5"/>
<dbReference type="HOGENOM" id="CLU_012153_0_0_1"/>
<dbReference type="STRING" id="1206466.K0KPW6"/>
<dbReference type="AlphaFoldDB" id="K0KPW6"/>
<protein>
    <submittedName>
        <fullName evidence="5">NADPH dehydrogenase 3</fullName>
        <ecNumber evidence="5">1.6.99.1</ecNumber>
    </submittedName>
</protein>
<dbReference type="SUPFAM" id="SSF51395">
    <property type="entry name" value="FMN-linked oxidoreductases"/>
    <property type="match status" value="1"/>
</dbReference>
<name>K0KPW6_WICCF</name>
<dbReference type="Gene3D" id="3.20.20.70">
    <property type="entry name" value="Aldolase class I"/>
    <property type="match status" value="1"/>
</dbReference>
<dbReference type="EMBL" id="CAIF01000080">
    <property type="protein sequence ID" value="CCH43469.1"/>
    <property type="molecule type" value="Genomic_DNA"/>
</dbReference>
<dbReference type="InterPro" id="IPR045247">
    <property type="entry name" value="Oye-like"/>
</dbReference>
<comment type="cofactor">
    <cofactor evidence="1">
        <name>FMN</name>
        <dbReference type="ChEBI" id="CHEBI:58210"/>
    </cofactor>
</comment>
<dbReference type="InParanoid" id="K0KPW6"/>